<accession>A0A0C9SN42</accession>
<sequence>MKFSVDNKLLSFILLNSLPKTPEWEMFKSSVVNTVEESNLTFDAIETRITAEDSQLYPSGHSESAMKASRPGNSKPLTRPSNANAWCEHHLSTTHNTSDCNTYKKWVSELRKGGFRKSEKEKDKANAAEDPPEPPETANIANEVVSQLAMKRIHAYLSSEPENSGRNTLIIDSGASSHI</sequence>
<gene>
    <name evidence="2" type="ORF">PAXINDRAFT_90701</name>
</gene>
<keyword evidence="3" id="KW-1185">Reference proteome</keyword>
<feature type="region of interest" description="Disordered" evidence="1">
    <location>
        <begin position="159"/>
        <end position="179"/>
    </location>
</feature>
<feature type="region of interest" description="Disordered" evidence="1">
    <location>
        <begin position="114"/>
        <end position="137"/>
    </location>
</feature>
<feature type="non-terminal residue" evidence="2">
    <location>
        <position position="179"/>
    </location>
</feature>
<feature type="compositionally biased region" description="Basic and acidic residues" evidence="1">
    <location>
        <begin position="114"/>
        <end position="127"/>
    </location>
</feature>
<feature type="compositionally biased region" description="Polar residues" evidence="1">
    <location>
        <begin position="71"/>
        <end position="82"/>
    </location>
</feature>
<reference evidence="2 3" key="1">
    <citation type="submission" date="2014-06" db="EMBL/GenBank/DDBJ databases">
        <authorList>
            <consortium name="DOE Joint Genome Institute"/>
            <person name="Kuo A."/>
            <person name="Kohler A."/>
            <person name="Nagy L.G."/>
            <person name="Floudas D."/>
            <person name="Copeland A."/>
            <person name="Barry K.W."/>
            <person name="Cichocki N."/>
            <person name="Veneault-Fourrey C."/>
            <person name="LaButti K."/>
            <person name="Lindquist E.A."/>
            <person name="Lipzen A."/>
            <person name="Lundell T."/>
            <person name="Morin E."/>
            <person name="Murat C."/>
            <person name="Sun H."/>
            <person name="Tunlid A."/>
            <person name="Henrissat B."/>
            <person name="Grigoriev I.V."/>
            <person name="Hibbett D.S."/>
            <person name="Martin F."/>
            <person name="Nordberg H.P."/>
            <person name="Cantor M.N."/>
            <person name="Hua S.X."/>
        </authorList>
    </citation>
    <scope>NUCLEOTIDE SEQUENCE [LARGE SCALE GENOMIC DNA]</scope>
    <source>
        <strain evidence="2 3">ATCC 200175</strain>
    </source>
</reference>
<proteinExistence type="predicted"/>
<reference evidence="3" key="2">
    <citation type="submission" date="2015-01" db="EMBL/GenBank/DDBJ databases">
        <title>Evolutionary Origins and Diversification of the Mycorrhizal Mutualists.</title>
        <authorList>
            <consortium name="DOE Joint Genome Institute"/>
            <consortium name="Mycorrhizal Genomics Consortium"/>
            <person name="Kohler A."/>
            <person name="Kuo A."/>
            <person name="Nagy L.G."/>
            <person name="Floudas D."/>
            <person name="Copeland A."/>
            <person name="Barry K.W."/>
            <person name="Cichocki N."/>
            <person name="Veneault-Fourrey C."/>
            <person name="LaButti K."/>
            <person name="Lindquist E.A."/>
            <person name="Lipzen A."/>
            <person name="Lundell T."/>
            <person name="Morin E."/>
            <person name="Murat C."/>
            <person name="Riley R."/>
            <person name="Ohm R."/>
            <person name="Sun H."/>
            <person name="Tunlid A."/>
            <person name="Henrissat B."/>
            <person name="Grigoriev I.V."/>
            <person name="Hibbett D.S."/>
            <person name="Martin F."/>
        </authorList>
    </citation>
    <scope>NUCLEOTIDE SEQUENCE [LARGE SCALE GENOMIC DNA]</scope>
    <source>
        <strain evidence="3">ATCC 200175</strain>
    </source>
</reference>
<name>A0A0C9SN42_PAXIN</name>
<evidence type="ECO:0000313" key="3">
    <source>
        <dbReference type="Proteomes" id="UP000053647"/>
    </source>
</evidence>
<evidence type="ECO:0000313" key="2">
    <source>
        <dbReference type="EMBL" id="KIJ07269.1"/>
    </source>
</evidence>
<dbReference type="AlphaFoldDB" id="A0A0C9SN42"/>
<protein>
    <submittedName>
        <fullName evidence="2">Uncharacterized protein</fullName>
    </submittedName>
</protein>
<evidence type="ECO:0000256" key="1">
    <source>
        <dbReference type="SAM" id="MobiDB-lite"/>
    </source>
</evidence>
<dbReference type="EMBL" id="KN819956">
    <property type="protein sequence ID" value="KIJ07269.1"/>
    <property type="molecule type" value="Genomic_DNA"/>
</dbReference>
<organism evidence="2 3">
    <name type="scientific">Paxillus involutus ATCC 200175</name>
    <dbReference type="NCBI Taxonomy" id="664439"/>
    <lineage>
        <taxon>Eukaryota</taxon>
        <taxon>Fungi</taxon>
        <taxon>Dikarya</taxon>
        <taxon>Basidiomycota</taxon>
        <taxon>Agaricomycotina</taxon>
        <taxon>Agaricomycetes</taxon>
        <taxon>Agaricomycetidae</taxon>
        <taxon>Boletales</taxon>
        <taxon>Paxilineae</taxon>
        <taxon>Paxillaceae</taxon>
        <taxon>Paxillus</taxon>
    </lineage>
</organism>
<dbReference type="Proteomes" id="UP000053647">
    <property type="component" value="Unassembled WGS sequence"/>
</dbReference>
<feature type="region of interest" description="Disordered" evidence="1">
    <location>
        <begin position="57"/>
        <end position="82"/>
    </location>
</feature>
<dbReference type="OrthoDB" id="2689235at2759"/>
<dbReference type="HOGENOM" id="CLU_090729_0_0_1"/>